<accession>A0A8S4FW42</accession>
<evidence type="ECO:0000313" key="4">
    <source>
        <dbReference type="Proteomes" id="UP000653454"/>
    </source>
</evidence>
<dbReference type="Pfam" id="PF00536">
    <property type="entry name" value="SAM_1"/>
    <property type="match status" value="1"/>
</dbReference>
<dbReference type="EMBL" id="CAJHNJ030000042">
    <property type="protein sequence ID" value="CAG9130779.1"/>
    <property type="molecule type" value="Genomic_DNA"/>
</dbReference>
<evidence type="ECO:0000256" key="1">
    <source>
        <dbReference type="SAM" id="MobiDB-lite"/>
    </source>
</evidence>
<evidence type="ECO:0000313" key="3">
    <source>
        <dbReference type="EMBL" id="CAG9130779.1"/>
    </source>
</evidence>
<sequence>MGLKSYSRSTSWTCLRFASLSEADLSELGVTAFGARRKMLLVIQELQKQGSGFKTSSAPGIDRKMTSPKYNTEALSEKDKW</sequence>
<protein>
    <submittedName>
        <fullName evidence="3">(diamondback moth) hypothetical protein</fullName>
    </submittedName>
</protein>
<gene>
    <name evidence="3" type="ORF">PLXY2_LOCUS10015</name>
</gene>
<evidence type="ECO:0000259" key="2">
    <source>
        <dbReference type="PROSITE" id="PS50105"/>
    </source>
</evidence>
<keyword evidence="4" id="KW-1185">Reference proteome</keyword>
<feature type="region of interest" description="Disordered" evidence="1">
    <location>
        <begin position="52"/>
        <end position="81"/>
    </location>
</feature>
<organism evidence="3 4">
    <name type="scientific">Plutella xylostella</name>
    <name type="common">Diamondback moth</name>
    <name type="synonym">Plutella maculipennis</name>
    <dbReference type="NCBI Taxonomy" id="51655"/>
    <lineage>
        <taxon>Eukaryota</taxon>
        <taxon>Metazoa</taxon>
        <taxon>Ecdysozoa</taxon>
        <taxon>Arthropoda</taxon>
        <taxon>Hexapoda</taxon>
        <taxon>Insecta</taxon>
        <taxon>Pterygota</taxon>
        <taxon>Neoptera</taxon>
        <taxon>Endopterygota</taxon>
        <taxon>Lepidoptera</taxon>
        <taxon>Glossata</taxon>
        <taxon>Ditrysia</taxon>
        <taxon>Yponomeutoidea</taxon>
        <taxon>Plutellidae</taxon>
        <taxon>Plutella</taxon>
    </lineage>
</organism>
<dbReference type="InterPro" id="IPR001660">
    <property type="entry name" value="SAM"/>
</dbReference>
<dbReference type="Proteomes" id="UP000653454">
    <property type="component" value="Unassembled WGS sequence"/>
</dbReference>
<dbReference type="AlphaFoldDB" id="A0A8S4FW42"/>
<comment type="caution">
    <text evidence="3">The sequence shown here is derived from an EMBL/GenBank/DDBJ whole genome shotgun (WGS) entry which is preliminary data.</text>
</comment>
<proteinExistence type="predicted"/>
<dbReference type="SUPFAM" id="SSF47769">
    <property type="entry name" value="SAM/Pointed domain"/>
    <property type="match status" value="1"/>
</dbReference>
<dbReference type="InterPro" id="IPR013761">
    <property type="entry name" value="SAM/pointed_sf"/>
</dbReference>
<feature type="domain" description="SAM" evidence="2">
    <location>
        <begin position="17"/>
        <end position="49"/>
    </location>
</feature>
<name>A0A8S4FW42_PLUXY</name>
<dbReference type="PROSITE" id="PS50105">
    <property type="entry name" value="SAM_DOMAIN"/>
    <property type="match status" value="1"/>
</dbReference>
<reference evidence="3" key="1">
    <citation type="submission" date="2020-11" db="EMBL/GenBank/DDBJ databases">
        <authorList>
            <person name="Whiteford S."/>
        </authorList>
    </citation>
    <scope>NUCLEOTIDE SEQUENCE</scope>
</reference>
<dbReference type="Gene3D" id="1.10.150.50">
    <property type="entry name" value="Transcription Factor, Ets-1"/>
    <property type="match status" value="1"/>
</dbReference>